<evidence type="ECO:0000313" key="2">
    <source>
        <dbReference type="EMBL" id="JAH80570.1"/>
    </source>
</evidence>
<proteinExistence type="predicted"/>
<keyword evidence="1" id="KW-0812">Transmembrane</keyword>
<dbReference type="EMBL" id="GBXM01028007">
    <property type="protein sequence ID" value="JAH80570.1"/>
    <property type="molecule type" value="Transcribed_RNA"/>
</dbReference>
<accession>A0A0E9VT83</accession>
<name>A0A0E9VT83_ANGAN</name>
<keyword evidence="1" id="KW-0472">Membrane</keyword>
<reference evidence="2" key="1">
    <citation type="submission" date="2014-11" db="EMBL/GenBank/DDBJ databases">
        <authorList>
            <person name="Amaro Gonzalez C."/>
        </authorList>
    </citation>
    <scope>NUCLEOTIDE SEQUENCE</scope>
</reference>
<keyword evidence="1" id="KW-1133">Transmembrane helix</keyword>
<sequence>MLYVLLLLWRLVCYIHYRCLVAVSLCLSTVILFHPH</sequence>
<evidence type="ECO:0000256" key="1">
    <source>
        <dbReference type="SAM" id="Phobius"/>
    </source>
</evidence>
<organism evidence="2">
    <name type="scientific">Anguilla anguilla</name>
    <name type="common">European freshwater eel</name>
    <name type="synonym">Muraena anguilla</name>
    <dbReference type="NCBI Taxonomy" id="7936"/>
    <lineage>
        <taxon>Eukaryota</taxon>
        <taxon>Metazoa</taxon>
        <taxon>Chordata</taxon>
        <taxon>Craniata</taxon>
        <taxon>Vertebrata</taxon>
        <taxon>Euteleostomi</taxon>
        <taxon>Actinopterygii</taxon>
        <taxon>Neopterygii</taxon>
        <taxon>Teleostei</taxon>
        <taxon>Anguilliformes</taxon>
        <taxon>Anguillidae</taxon>
        <taxon>Anguilla</taxon>
    </lineage>
</organism>
<protein>
    <submittedName>
        <fullName evidence="2">Uncharacterized protein</fullName>
    </submittedName>
</protein>
<feature type="transmembrane region" description="Helical" evidence="1">
    <location>
        <begin position="15"/>
        <end position="33"/>
    </location>
</feature>
<dbReference type="AlphaFoldDB" id="A0A0E9VT83"/>
<reference evidence="2" key="2">
    <citation type="journal article" date="2015" name="Fish Shellfish Immunol.">
        <title>Early steps in the European eel (Anguilla anguilla)-Vibrio vulnificus interaction in the gills: Role of the RtxA13 toxin.</title>
        <authorList>
            <person name="Callol A."/>
            <person name="Pajuelo D."/>
            <person name="Ebbesson L."/>
            <person name="Teles M."/>
            <person name="MacKenzie S."/>
            <person name="Amaro C."/>
        </authorList>
    </citation>
    <scope>NUCLEOTIDE SEQUENCE</scope>
</reference>